<accession>A0A934S6I6</accession>
<dbReference type="Proteomes" id="UP000617628">
    <property type="component" value="Unassembled WGS sequence"/>
</dbReference>
<dbReference type="RefSeq" id="WP_200358111.1">
    <property type="nucleotide sequence ID" value="NZ_JAENIL010000060.1"/>
</dbReference>
<reference evidence="1" key="1">
    <citation type="submission" date="2021-01" db="EMBL/GenBank/DDBJ databases">
        <title>Modified the classification status of verrucomicrobia.</title>
        <authorList>
            <person name="Feng X."/>
        </authorList>
    </citation>
    <scope>NUCLEOTIDE SEQUENCE</scope>
    <source>
        <strain evidence="1">KCTC 13126</strain>
    </source>
</reference>
<name>A0A934S6I6_9BACT</name>
<dbReference type="Gene3D" id="3.40.50.11440">
    <property type="match status" value="1"/>
</dbReference>
<gene>
    <name evidence="1" type="ORF">JIN87_23365</name>
</gene>
<dbReference type="EMBL" id="JAENIL010000060">
    <property type="protein sequence ID" value="MBK1879843.1"/>
    <property type="molecule type" value="Genomic_DNA"/>
</dbReference>
<dbReference type="AlphaFoldDB" id="A0A934S6I6"/>
<proteinExistence type="predicted"/>
<evidence type="ECO:0008006" key="3">
    <source>
        <dbReference type="Google" id="ProtNLM"/>
    </source>
</evidence>
<keyword evidence="2" id="KW-1185">Reference proteome</keyword>
<organism evidence="1 2">
    <name type="scientific">Pelagicoccus mobilis</name>
    <dbReference type="NCBI Taxonomy" id="415221"/>
    <lineage>
        <taxon>Bacteria</taxon>
        <taxon>Pseudomonadati</taxon>
        <taxon>Verrucomicrobiota</taxon>
        <taxon>Opitutia</taxon>
        <taxon>Puniceicoccales</taxon>
        <taxon>Pelagicoccaceae</taxon>
        <taxon>Pelagicoccus</taxon>
    </lineage>
</organism>
<sequence>MQSELPKVVWVRRKYECPELGGDIGDVVDDQVKRVFEGHAVPRGARIGICAGSRGIYNLKQITKSAVDSVRSLGYEPVILPAMGSHGGATAEGQREMLADPGIGITEASMGCEMDARMDTRIVDETHGFPIYWAQSALDCDFVFLINRIKIHTEIFGEPSAADIGMPLQGSVHSGLLKMLAVGLGKQKGAEVCHRQIPTRLGLGGAVTLGARVLVESSAKRGKGKVLGGLAIVENSFDQTALVEGIPFDSGNPLPAFERERELLDYANSMMPSLPAKDLDVLWIGQMGKRISGTGMDTNVLNRNPYGYHPGERWRPQGPSVSKVVCSSLQSSSHGNAHGVGLADFITKRLAVDIDHDVTRLNSLTAFSPLLCSLPPVMRNDREAILAAINTSAAVNGARPAFAAIPDTLHPGDALVSELVREKLDPAEFEFPNGDAARDLAFDPGGYLIWPE</sequence>
<comment type="caution">
    <text evidence="1">The sequence shown here is derived from an EMBL/GenBank/DDBJ whole genome shotgun (WGS) entry which is preliminary data.</text>
</comment>
<protein>
    <recommendedName>
        <fullName evidence="3">LarA-like N-terminal domain-containing protein</fullName>
    </recommendedName>
</protein>
<evidence type="ECO:0000313" key="2">
    <source>
        <dbReference type="Proteomes" id="UP000617628"/>
    </source>
</evidence>
<evidence type="ECO:0000313" key="1">
    <source>
        <dbReference type="EMBL" id="MBK1879843.1"/>
    </source>
</evidence>